<dbReference type="EMBL" id="JAAGBB010000041">
    <property type="protein sequence ID" value="MBR0667803.1"/>
    <property type="molecule type" value="Genomic_DNA"/>
</dbReference>
<comment type="caution">
    <text evidence="5">The sequence shown here is derived from an EMBL/GenBank/DDBJ whole genome shotgun (WGS) entry which is preliminary data.</text>
</comment>
<proteinExistence type="predicted"/>
<dbReference type="SUPFAM" id="SSF89562">
    <property type="entry name" value="RraA-like"/>
    <property type="match status" value="1"/>
</dbReference>
<dbReference type="Pfam" id="PF03737">
    <property type="entry name" value="RraA-like"/>
    <property type="match status" value="1"/>
</dbReference>
<dbReference type="PANTHER" id="PTHR33254">
    <property type="entry name" value="4-HYDROXY-4-METHYL-2-OXOGLUTARATE ALDOLASE 3-RELATED"/>
    <property type="match status" value="1"/>
</dbReference>
<dbReference type="RefSeq" id="WP_211855579.1">
    <property type="nucleotide sequence ID" value="NZ_JAAGBB010000041.1"/>
</dbReference>
<dbReference type="CDD" id="cd16841">
    <property type="entry name" value="RraA_family"/>
    <property type="match status" value="1"/>
</dbReference>
<keyword evidence="6" id="KW-1185">Reference proteome</keyword>
<evidence type="ECO:0000256" key="4">
    <source>
        <dbReference type="ARBA" id="ARBA00030169"/>
    </source>
</evidence>
<dbReference type="InterPro" id="IPR005493">
    <property type="entry name" value="RraA/RraA-like"/>
</dbReference>
<evidence type="ECO:0000313" key="5">
    <source>
        <dbReference type="EMBL" id="MBR0667803.1"/>
    </source>
</evidence>
<sequence length="201" mass="20524">METIPAHPLSRFAAATLYEAMGKRGDLEPALRAVGAARLFGPAFTVRCHIGDSRAALVAAAIAPAGSVIVIAAGGTHRSTVWGGSSTRAAMRRGVAGVLTDGAVRDTVEIRALGWPVFAAGAAVRGAVKNHPGWFGEPVSVGGAVIRPGDLVSADEDGVVVIPAEDAAGLLPLAERQAAKEAALDLEIEAGADFRDLQGFR</sequence>
<dbReference type="PANTHER" id="PTHR33254:SF4">
    <property type="entry name" value="4-HYDROXY-4-METHYL-2-OXOGLUTARATE ALDOLASE 3-RELATED"/>
    <property type="match status" value="1"/>
</dbReference>
<name>A0ABS5F5F8_9PROT</name>
<evidence type="ECO:0000313" key="6">
    <source>
        <dbReference type="Proteomes" id="UP001196870"/>
    </source>
</evidence>
<protein>
    <recommendedName>
        <fullName evidence="2">Putative 4-hydroxy-4-methyl-2-oxoglutarate aldolase</fullName>
    </recommendedName>
    <alternativeName>
        <fullName evidence="3">Regulator of ribonuclease activity homolog</fullName>
    </alternativeName>
    <alternativeName>
        <fullName evidence="4">RraA-like protein</fullName>
    </alternativeName>
</protein>
<comment type="cofactor">
    <cofactor evidence="1">
        <name>a divalent metal cation</name>
        <dbReference type="ChEBI" id="CHEBI:60240"/>
    </cofactor>
</comment>
<dbReference type="Proteomes" id="UP001196870">
    <property type="component" value="Unassembled WGS sequence"/>
</dbReference>
<dbReference type="Gene3D" id="3.50.30.40">
    <property type="entry name" value="Ribonuclease E inhibitor RraA/RraA-like"/>
    <property type="match status" value="1"/>
</dbReference>
<dbReference type="InterPro" id="IPR036704">
    <property type="entry name" value="RraA/RraA-like_sf"/>
</dbReference>
<gene>
    <name evidence="5" type="ORF">GXW71_25835</name>
</gene>
<reference evidence="6" key="1">
    <citation type="journal article" date="2021" name="Syst. Appl. Microbiol.">
        <title>Roseomonas hellenica sp. nov., isolated from roots of wild-growing Alkanna tinctoria.</title>
        <authorList>
            <person name="Rat A."/>
            <person name="Naranjo H.D."/>
            <person name="Lebbe L."/>
            <person name="Cnockaert M."/>
            <person name="Krigas N."/>
            <person name="Grigoriadou K."/>
            <person name="Maloupa E."/>
            <person name="Willems A."/>
        </authorList>
    </citation>
    <scope>NUCLEOTIDE SEQUENCE [LARGE SCALE GENOMIC DNA]</scope>
    <source>
        <strain evidence="6">LMG 31523</strain>
    </source>
</reference>
<evidence type="ECO:0000256" key="2">
    <source>
        <dbReference type="ARBA" id="ARBA00016549"/>
    </source>
</evidence>
<evidence type="ECO:0000256" key="1">
    <source>
        <dbReference type="ARBA" id="ARBA00001968"/>
    </source>
</evidence>
<organism evidence="5 6">
    <name type="scientific">Plastoroseomonas hellenica</name>
    <dbReference type="NCBI Taxonomy" id="2687306"/>
    <lineage>
        <taxon>Bacteria</taxon>
        <taxon>Pseudomonadati</taxon>
        <taxon>Pseudomonadota</taxon>
        <taxon>Alphaproteobacteria</taxon>
        <taxon>Acetobacterales</taxon>
        <taxon>Acetobacteraceae</taxon>
        <taxon>Plastoroseomonas</taxon>
    </lineage>
</organism>
<evidence type="ECO:0000256" key="3">
    <source>
        <dbReference type="ARBA" id="ARBA00029596"/>
    </source>
</evidence>
<accession>A0ABS5F5F8</accession>